<evidence type="ECO:0000313" key="3">
    <source>
        <dbReference type="EMBL" id="MBB3232990.1"/>
    </source>
</evidence>
<dbReference type="Proteomes" id="UP000518892">
    <property type="component" value="Unassembled WGS sequence"/>
</dbReference>
<keyword evidence="2" id="KW-0732">Signal</keyword>
<dbReference type="AlphaFoldDB" id="A0A7W5HMT4"/>
<feature type="region of interest" description="Disordered" evidence="1">
    <location>
        <begin position="54"/>
        <end position="76"/>
    </location>
</feature>
<sequence>MKLQLLRTFALSLLIGMMSLGLAACEEEAPAEQAGENVDEAMDETGENVDEAMDEAGESVEEMGENVEEAEDESNY</sequence>
<comment type="caution">
    <text evidence="3">The sequence shown here is derived from an EMBL/GenBank/DDBJ whole genome shotgun (WGS) entry which is preliminary data.</text>
</comment>
<reference evidence="3 4" key="1">
    <citation type="submission" date="2020-08" db="EMBL/GenBank/DDBJ databases">
        <title>Genomic Encyclopedia of Type Strains, Phase III (KMG-III): the genomes of soil and plant-associated and newly described type strains.</title>
        <authorList>
            <person name="Whitman W."/>
        </authorList>
    </citation>
    <scope>NUCLEOTIDE SEQUENCE [LARGE SCALE GENOMIC DNA]</scope>
    <source>
        <strain evidence="3 4">CECT 7744</strain>
    </source>
</reference>
<feature type="chain" id="PRO_5030625048" evidence="2">
    <location>
        <begin position="24"/>
        <end position="76"/>
    </location>
</feature>
<organism evidence="3 4">
    <name type="scientific">Halomonas stenophila</name>
    <dbReference type="NCBI Taxonomy" id="795312"/>
    <lineage>
        <taxon>Bacteria</taxon>
        <taxon>Pseudomonadati</taxon>
        <taxon>Pseudomonadota</taxon>
        <taxon>Gammaproteobacteria</taxon>
        <taxon>Oceanospirillales</taxon>
        <taxon>Halomonadaceae</taxon>
        <taxon>Halomonas</taxon>
    </lineage>
</organism>
<gene>
    <name evidence="3" type="ORF">FHR97_003872</name>
</gene>
<dbReference type="EMBL" id="JACHXR010000019">
    <property type="protein sequence ID" value="MBB3232990.1"/>
    <property type="molecule type" value="Genomic_DNA"/>
</dbReference>
<proteinExistence type="predicted"/>
<evidence type="ECO:0000256" key="2">
    <source>
        <dbReference type="SAM" id="SignalP"/>
    </source>
</evidence>
<evidence type="ECO:0000313" key="4">
    <source>
        <dbReference type="Proteomes" id="UP000518892"/>
    </source>
</evidence>
<evidence type="ECO:0000256" key="1">
    <source>
        <dbReference type="SAM" id="MobiDB-lite"/>
    </source>
</evidence>
<accession>A0A7W5HMT4</accession>
<feature type="signal peptide" evidence="2">
    <location>
        <begin position="1"/>
        <end position="23"/>
    </location>
</feature>
<protein>
    <submittedName>
        <fullName evidence="3">Uncharacterized protein</fullName>
    </submittedName>
</protein>
<name>A0A7W5HMT4_9GAMM</name>
<keyword evidence="4" id="KW-1185">Reference proteome</keyword>
<dbReference type="RefSeq" id="WP_183385410.1">
    <property type="nucleotide sequence ID" value="NZ_JACHXR010000019.1"/>
</dbReference>
<dbReference type="PROSITE" id="PS51257">
    <property type="entry name" value="PROKAR_LIPOPROTEIN"/>
    <property type="match status" value="1"/>
</dbReference>